<dbReference type="EMBL" id="QJKJ01004875">
    <property type="protein sequence ID" value="RDX92402.1"/>
    <property type="molecule type" value="Genomic_DNA"/>
</dbReference>
<feature type="non-terminal residue" evidence="2">
    <location>
        <position position="1"/>
    </location>
</feature>
<protein>
    <recommendedName>
        <fullName evidence="1">DUF7745 domain-containing protein</fullName>
    </recommendedName>
</protein>
<dbReference type="Pfam" id="PF24924">
    <property type="entry name" value="DUF7745"/>
    <property type="match status" value="1"/>
</dbReference>
<evidence type="ECO:0000313" key="3">
    <source>
        <dbReference type="Proteomes" id="UP000257109"/>
    </source>
</evidence>
<sequence length="156" mass="17496">MTSSLNPLTTKTEFISTPHGRATLSNLSSPKPSTPRIEDLNMATFVWKYWHFRGGFIPICGYIKEWGPILGPVCIGSEECVVVPILEKPNFESDNGAISMSSYQTSNHSATGWHKAFERKHGNLLSILDIEVQPVTLEVLAQYYDPPLLCFTFKDF</sequence>
<dbReference type="AlphaFoldDB" id="A0A371GPA7"/>
<evidence type="ECO:0000313" key="2">
    <source>
        <dbReference type="EMBL" id="RDX92402.1"/>
    </source>
</evidence>
<dbReference type="OrthoDB" id="1435357at2759"/>
<accession>A0A371GPA7</accession>
<comment type="caution">
    <text evidence="2">The sequence shown here is derived from an EMBL/GenBank/DDBJ whole genome shotgun (WGS) entry which is preliminary data.</text>
</comment>
<dbReference type="Proteomes" id="UP000257109">
    <property type="component" value="Unassembled WGS sequence"/>
</dbReference>
<evidence type="ECO:0000259" key="1">
    <source>
        <dbReference type="Pfam" id="PF24924"/>
    </source>
</evidence>
<gene>
    <name evidence="2" type="ORF">CR513_25489</name>
</gene>
<name>A0A371GPA7_MUCPR</name>
<keyword evidence="3" id="KW-1185">Reference proteome</keyword>
<proteinExistence type="predicted"/>
<dbReference type="InterPro" id="IPR056647">
    <property type="entry name" value="DUF7745"/>
</dbReference>
<organism evidence="2 3">
    <name type="scientific">Mucuna pruriens</name>
    <name type="common">Velvet bean</name>
    <name type="synonym">Dolichos pruriens</name>
    <dbReference type="NCBI Taxonomy" id="157652"/>
    <lineage>
        <taxon>Eukaryota</taxon>
        <taxon>Viridiplantae</taxon>
        <taxon>Streptophyta</taxon>
        <taxon>Embryophyta</taxon>
        <taxon>Tracheophyta</taxon>
        <taxon>Spermatophyta</taxon>
        <taxon>Magnoliopsida</taxon>
        <taxon>eudicotyledons</taxon>
        <taxon>Gunneridae</taxon>
        <taxon>Pentapetalae</taxon>
        <taxon>rosids</taxon>
        <taxon>fabids</taxon>
        <taxon>Fabales</taxon>
        <taxon>Fabaceae</taxon>
        <taxon>Papilionoideae</taxon>
        <taxon>50 kb inversion clade</taxon>
        <taxon>NPAAA clade</taxon>
        <taxon>indigoferoid/millettioid clade</taxon>
        <taxon>Phaseoleae</taxon>
        <taxon>Mucuna</taxon>
    </lineage>
</organism>
<reference evidence="2" key="1">
    <citation type="submission" date="2018-05" db="EMBL/GenBank/DDBJ databases">
        <title>Draft genome of Mucuna pruriens seed.</title>
        <authorList>
            <person name="Nnadi N.E."/>
            <person name="Vos R."/>
            <person name="Hasami M.H."/>
            <person name="Devisetty U.K."/>
            <person name="Aguiy J.C."/>
        </authorList>
    </citation>
    <scope>NUCLEOTIDE SEQUENCE [LARGE SCALE GENOMIC DNA]</scope>
    <source>
        <strain evidence="2">JCA_2017</strain>
    </source>
</reference>
<feature type="domain" description="DUF7745" evidence="1">
    <location>
        <begin position="113"/>
        <end position="156"/>
    </location>
</feature>